<keyword evidence="2" id="KW-1185">Reference proteome</keyword>
<proteinExistence type="predicted"/>
<reference evidence="1" key="1">
    <citation type="submission" date="2021-05" db="EMBL/GenBank/DDBJ databases">
        <authorList>
            <person name="Scholz U."/>
            <person name="Mascher M."/>
            <person name="Fiebig A."/>
        </authorList>
    </citation>
    <scope>NUCLEOTIDE SEQUENCE [LARGE SCALE GENOMIC DNA]</scope>
</reference>
<dbReference type="Proteomes" id="UP001732700">
    <property type="component" value="Chromosome 6C"/>
</dbReference>
<dbReference type="EnsemblPlants" id="AVESA.00010b.r2.6CG1139850.3">
    <property type="protein sequence ID" value="AVESA.00010b.r2.6CG1139850.3.CDS"/>
    <property type="gene ID" value="AVESA.00010b.r2.6CG1139850"/>
</dbReference>
<reference evidence="1" key="2">
    <citation type="submission" date="2025-09" db="UniProtKB">
        <authorList>
            <consortium name="EnsemblPlants"/>
        </authorList>
    </citation>
    <scope>IDENTIFICATION</scope>
</reference>
<evidence type="ECO:0000313" key="1">
    <source>
        <dbReference type="EnsemblPlants" id="AVESA.00010b.r2.6CG1139850.3.CDS"/>
    </source>
</evidence>
<sequence>MEANTDNASSHSQSQSQQLEGEDRLSMLTDDILLSILRRVGTRMAATTSVLSTRWMHLPWLLPELSINVKEFLSGPCRDPAEENDMDQAMASLTKAIWSFLAKPRKGSCISRLRLQLYLINTFLCNIGPLVGDAVNIGLLKDLDLTIHDEICPLERSKEEMIQRAKEMDCFFSAYPTVLRCLTRLCLYNVCFGELDINHVLFDRCEQLKHLTLFHSDTGSFTPCKIDAPNSKLSVLEISTCSFEKLELVCLPKLERLEWNTWVSVCAPLSFGFVPSLGELILSYGKAFYHRGFKLSEVLDGATSIHTLTLDLQGENIWMQPELKELRPAFRKIRNLSVHGIFVDFDIIWTIAFLEAAPSLEILLIGVWDHECESCHDGEKARSSFPEINPRWEMDFPNSKNLLLKELQFIGFASFEHQFTFIRALLERAPNLQTIVLKGNEQCDQCDALDTPPFSLFPKEKDKQEMVVRRITDGIFSPQIIFDE</sequence>
<protein>
    <submittedName>
        <fullName evidence="1">Uncharacterized protein</fullName>
    </submittedName>
</protein>
<evidence type="ECO:0000313" key="2">
    <source>
        <dbReference type="Proteomes" id="UP001732700"/>
    </source>
</evidence>
<accession>A0ACD5Z6Y9</accession>
<name>A0ACD5Z6Y9_AVESA</name>
<organism evidence="1 2">
    <name type="scientific">Avena sativa</name>
    <name type="common">Oat</name>
    <dbReference type="NCBI Taxonomy" id="4498"/>
    <lineage>
        <taxon>Eukaryota</taxon>
        <taxon>Viridiplantae</taxon>
        <taxon>Streptophyta</taxon>
        <taxon>Embryophyta</taxon>
        <taxon>Tracheophyta</taxon>
        <taxon>Spermatophyta</taxon>
        <taxon>Magnoliopsida</taxon>
        <taxon>Liliopsida</taxon>
        <taxon>Poales</taxon>
        <taxon>Poaceae</taxon>
        <taxon>BOP clade</taxon>
        <taxon>Pooideae</taxon>
        <taxon>Poodae</taxon>
        <taxon>Poeae</taxon>
        <taxon>Poeae Chloroplast Group 1 (Aveneae type)</taxon>
        <taxon>Aveninae</taxon>
        <taxon>Avena</taxon>
    </lineage>
</organism>